<organism evidence="1 2">
    <name type="scientific">Lederbergia wuyishanensis</name>
    <dbReference type="NCBI Taxonomy" id="1347903"/>
    <lineage>
        <taxon>Bacteria</taxon>
        <taxon>Bacillati</taxon>
        <taxon>Bacillota</taxon>
        <taxon>Bacilli</taxon>
        <taxon>Bacillales</taxon>
        <taxon>Bacillaceae</taxon>
        <taxon>Lederbergia</taxon>
    </lineage>
</organism>
<sequence>MAIKFTKNEEWFTFFDANGNNIERKIEVRYDPLTGETSRVLHGHGLALKSEDYTIAGEQTGGENCPFCSENILKMTPIFKQEIASEGRIFHENAIVFPNLFPYSKHNGVVIFSNQHYVRMQEFTMDMIKHAFMAAQKYILSVLETDSSSSYVSINWNYLPNSGGSILHPHLHVIVSESPTNYQANVMEKAAEFKQKTGKEYFTELLKIEKEMDERWIGEYGNFAWNHAFSPKSHNDFIGILPDAFGIQDITEKDWEDFAKGLTAIFLLLEEQGYPSFNLSLQLTVNPSLKQPIHVRLIPRFSIGQLGTSDMSFFQTIQQEPLSVFSPEEICKLARKHF</sequence>
<keyword evidence="2" id="KW-1185">Reference proteome</keyword>
<proteinExistence type="predicted"/>
<dbReference type="RefSeq" id="WP_244680127.1">
    <property type="nucleotide sequence ID" value="NZ_JALIRM010000001.1"/>
</dbReference>
<evidence type="ECO:0000313" key="1">
    <source>
        <dbReference type="EMBL" id="MDQ0341918.1"/>
    </source>
</evidence>
<dbReference type="InterPro" id="IPR036265">
    <property type="entry name" value="HIT-like_sf"/>
</dbReference>
<gene>
    <name evidence="1" type="ORF">J2S14_000711</name>
</gene>
<dbReference type="SUPFAM" id="SSF54197">
    <property type="entry name" value="HIT-like"/>
    <property type="match status" value="1"/>
</dbReference>
<keyword evidence="1" id="KW-0548">Nucleotidyltransferase</keyword>
<reference evidence="1 2" key="1">
    <citation type="submission" date="2023-07" db="EMBL/GenBank/DDBJ databases">
        <title>Genomic Encyclopedia of Type Strains, Phase IV (KMG-IV): sequencing the most valuable type-strain genomes for metagenomic binning, comparative biology and taxonomic classification.</title>
        <authorList>
            <person name="Goeker M."/>
        </authorList>
    </citation>
    <scope>NUCLEOTIDE SEQUENCE [LARGE SCALE GENOMIC DNA]</scope>
    <source>
        <strain evidence="1 2">DSM 27848</strain>
    </source>
</reference>
<protein>
    <submittedName>
        <fullName evidence="1">Galactose-1-phosphate uridylyltransferase</fullName>
    </submittedName>
</protein>
<evidence type="ECO:0000313" key="2">
    <source>
        <dbReference type="Proteomes" id="UP001232343"/>
    </source>
</evidence>
<keyword evidence="1" id="KW-0808">Transferase</keyword>
<dbReference type="Proteomes" id="UP001232343">
    <property type="component" value="Unassembled WGS sequence"/>
</dbReference>
<dbReference type="GO" id="GO:0016779">
    <property type="term" value="F:nucleotidyltransferase activity"/>
    <property type="evidence" value="ECO:0007669"/>
    <property type="project" value="UniProtKB-KW"/>
</dbReference>
<comment type="caution">
    <text evidence="1">The sequence shown here is derived from an EMBL/GenBank/DDBJ whole genome shotgun (WGS) entry which is preliminary data.</text>
</comment>
<dbReference type="Gene3D" id="3.30.428.10">
    <property type="entry name" value="HIT-like"/>
    <property type="match status" value="1"/>
</dbReference>
<name>A0ABU0D0K1_9BACI</name>
<accession>A0ABU0D0K1</accession>
<dbReference type="EMBL" id="JAUSUO010000001">
    <property type="protein sequence ID" value="MDQ0341918.1"/>
    <property type="molecule type" value="Genomic_DNA"/>
</dbReference>